<evidence type="ECO:0000313" key="1">
    <source>
        <dbReference type="EMBL" id="GBO28296.1"/>
    </source>
</evidence>
<reference evidence="1 2" key="1">
    <citation type="journal article" date="2019" name="Sci. Rep.">
        <title>Orb-weaving spider Araneus ventricosus genome elucidates the spidroin gene catalogue.</title>
        <authorList>
            <person name="Kono N."/>
            <person name="Nakamura H."/>
            <person name="Ohtoshi R."/>
            <person name="Moran D.A.P."/>
            <person name="Shinohara A."/>
            <person name="Yoshida Y."/>
            <person name="Fujiwara M."/>
            <person name="Mori M."/>
            <person name="Tomita M."/>
            <person name="Arakawa K."/>
        </authorList>
    </citation>
    <scope>NUCLEOTIDE SEQUENCE [LARGE SCALE GENOMIC DNA]</scope>
</reference>
<proteinExistence type="predicted"/>
<dbReference type="Proteomes" id="UP000499080">
    <property type="component" value="Unassembled WGS sequence"/>
</dbReference>
<protein>
    <submittedName>
        <fullName evidence="1">Uncharacterized protein</fullName>
    </submittedName>
</protein>
<evidence type="ECO:0000313" key="2">
    <source>
        <dbReference type="Proteomes" id="UP000499080"/>
    </source>
</evidence>
<organism evidence="1 2">
    <name type="scientific">Araneus ventricosus</name>
    <name type="common">Orbweaver spider</name>
    <name type="synonym">Epeira ventricosa</name>
    <dbReference type="NCBI Taxonomy" id="182803"/>
    <lineage>
        <taxon>Eukaryota</taxon>
        <taxon>Metazoa</taxon>
        <taxon>Ecdysozoa</taxon>
        <taxon>Arthropoda</taxon>
        <taxon>Chelicerata</taxon>
        <taxon>Arachnida</taxon>
        <taxon>Araneae</taxon>
        <taxon>Araneomorphae</taxon>
        <taxon>Entelegynae</taxon>
        <taxon>Araneoidea</taxon>
        <taxon>Araneidae</taxon>
        <taxon>Araneus</taxon>
    </lineage>
</organism>
<keyword evidence="2" id="KW-1185">Reference proteome</keyword>
<name>A0A4Y2VVI7_ARAVE</name>
<comment type="caution">
    <text evidence="1">The sequence shown here is derived from an EMBL/GenBank/DDBJ whole genome shotgun (WGS) entry which is preliminary data.</text>
</comment>
<dbReference type="AlphaFoldDB" id="A0A4Y2VVI7"/>
<gene>
    <name evidence="1" type="ORF">AVEN_80966_1</name>
</gene>
<accession>A0A4Y2VVI7</accession>
<dbReference type="EMBL" id="BGPR01051334">
    <property type="protein sequence ID" value="GBO28296.1"/>
    <property type="molecule type" value="Genomic_DNA"/>
</dbReference>
<sequence>MRLFPHVTRPTLEMDMIALVLDPTPYDITTATLFLLRRRDRHVCWGDKALAAVDEGENEQPSNKCLQFRRNLGAMQRLSGLGVLRGFSITFQNYVALRTNRFGQPVDMNDILPANSHWYSLR</sequence>